<protein>
    <submittedName>
        <fullName evidence="2">Uncharacterized protein</fullName>
    </submittedName>
</protein>
<comment type="caution">
    <text evidence="2">The sequence shown here is derived from an EMBL/GenBank/DDBJ whole genome shotgun (WGS) entry which is preliminary data.</text>
</comment>
<organism evidence="2 3">
    <name type="scientific">Mucilaginibacter gotjawali</name>
    <dbReference type="NCBI Taxonomy" id="1550579"/>
    <lineage>
        <taxon>Bacteria</taxon>
        <taxon>Pseudomonadati</taxon>
        <taxon>Bacteroidota</taxon>
        <taxon>Sphingobacteriia</taxon>
        <taxon>Sphingobacteriales</taxon>
        <taxon>Sphingobacteriaceae</taxon>
        <taxon>Mucilaginibacter</taxon>
    </lineage>
</organism>
<evidence type="ECO:0000313" key="3">
    <source>
        <dbReference type="Proteomes" id="UP000539265"/>
    </source>
</evidence>
<feature type="transmembrane region" description="Helical" evidence="1">
    <location>
        <begin position="24"/>
        <end position="46"/>
    </location>
</feature>
<dbReference type="Proteomes" id="UP000539265">
    <property type="component" value="Unassembled WGS sequence"/>
</dbReference>
<reference evidence="2" key="1">
    <citation type="submission" date="2020-08" db="EMBL/GenBank/DDBJ databases">
        <title>Genomic Encyclopedia of Type Strains, Phase III (KMG-III): the genomes of soil and plant-associated and newly described type strains.</title>
        <authorList>
            <person name="Whitman W."/>
        </authorList>
    </citation>
    <scope>NUCLEOTIDE SEQUENCE [LARGE SCALE GENOMIC DNA]</scope>
    <source>
        <strain evidence="2">CECT 8628</strain>
    </source>
</reference>
<sequence>MRTIYWLLDWLLEDDLGQLTKYHLLYDCITSILLFCLINFSMQILIKAELKVNPDPVDGFKFRLRATRVVIFTFVIWIGYRFVKLILMTTLTRDNDQLYHGWHYGILLSLIVGIPVMMYNLLNYQKTE</sequence>
<dbReference type="RefSeq" id="WP_096355555.1">
    <property type="nucleotide sequence ID" value="NZ_AP017313.1"/>
</dbReference>
<gene>
    <name evidence="2" type="ORF">FHS11_003533</name>
</gene>
<evidence type="ECO:0000313" key="2">
    <source>
        <dbReference type="EMBL" id="MBB3057105.1"/>
    </source>
</evidence>
<dbReference type="AlphaFoldDB" id="A0A839SFM4"/>
<keyword evidence="1" id="KW-1133">Transmembrane helix</keyword>
<dbReference type="EMBL" id="JACHWX010000011">
    <property type="protein sequence ID" value="MBB3057105.1"/>
    <property type="molecule type" value="Genomic_DNA"/>
</dbReference>
<feature type="transmembrane region" description="Helical" evidence="1">
    <location>
        <begin position="103"/>
        <end position="122"/>
    </location>
</feature>
<accession>A0A839SFM4</accession>
<keyword evidence="1" id="KW-0812">Transmembrane</keyword>
<keyword evidence="3" id="KW-1185">Reference proteome</keyword>
<evidence type="ECO:0000256" key="1">
    <source>
        <dbReference type="SAM" id="Phobius"/>
    </source>
</evidence>
<proteinExistence type="predicted"/>
<keyword evidence="1" id="KW-0472">Membrane</keyword>
<name>A0A839SFM4_9SPHI</name>
<feature type="transmembrane region" description="Helical" evidence="1">
    <location>
        <begin position="66"/>
        <end position="83"/>
    </location>
</feature>